<dbReference type="GO" id="GO:0004177">
    <property type="term" value="F:aminopeptidase activity"/>
    <property type="evidence" value="ECO:0007669"/>
    <property type="project" value="UniProtKB-KW"/>
</dbReference>
<keyword evidence="1" id="KW-0031">Aminopeptidase</keyword>
<keyword evidence="1" id="KW-0378">Hydrolase</keyword>
<feature type="non-terminal residue" evidence="1">
    <location>
        <position position="1"/>
    </location>
</feature>
<evidence type="ECO:0000313" key="1">
    <source>
        <dbReference type="EMBL" id="JAG32959.1"/>
    </source>
</evidence>
<reference evidence="1" key="1">
    <citation type="journal article" date="2014" name="PLoS ONE">
        <title>Transcriptome-Based Identification of ABC Transporters in the Western Tarnished Plant Bug Lygus hesperus.</title>
        <authorList>
            <person name="Hull J.J."/>
            <person name="Chaney K."/>
            <person name="Geib S.M."/>
            <person name="Fabrick J.A."/>
            <person name="Brent C.S."/>
            <person name="Walsh D."/>
            <person name="Lavine L.C."/>
        </authorList>
    </citation>
    <scope>NUCLEOTIDE SEQUENCE</scope>
</reference>
<gene>
    <name evidence="1" type="primary">LAP1</name>
    <name evidence="1" type="ORF">CM83_17264</name>
</gene>
<organism evidence="1">
    <name type="scientific">Lygus hesperus</name>
    <name type="common">Western plant bug</name>
    <dbReference type="NCBI Taxonomy" id="30085"/>
    <lineage>
        <taxon>Eukaryota</taxon>
        <taxon>Metazoa</taxon>
        <taxon>Ecdysozoa</taxon>
        <taxon>Arthropoda</taxon>
        <taxon>Hexapoda</taxon>
        <taxon>Insecta</taxon>
        <taxon>Pterygota</taxon>
        <taxon>Neoptera</taxon>
        <taxon>Paraneoptera</taxon>
        <taxon>Hemiptera</taxon>
        <taxon>Heteroptera</taxon>
        <taxon>Panheteroptera</taxon>
        <taxon>Cimicomorpha</taxon>
        <taxon>Miridae</taxon>
        <taxon>Mirini</taxon>
        <taxon>Lygus</taxon>
    </lineage>
</organism>
<keyword evidence="1" id="KW-0645">Protease</keyword>
<name>A0A0A9YLB2_LYGHE</name>
<dbReference type="AlphaFoldDB" id="A0A0A9YLB2"/>
<dbReference type="EMBL" id="GBHO01010645">
    <property type="protein sequence ID" value="JAG32959.1"/>
    <property type="molecule type" value="Transcribed_RNA"/>
</dbReference>
<accession>A0A0A9YLB2</accession>
<protein>
    <submittedName>
        <fullName evidence="1">Leucine aminopeptidase 1</fullName>
    </submittedName>
</protein>
<proteinExistence type="predicted"/>
<reference evidence="1" key="2">
    <citation type="submission" date="2014-07" db="EMBL/GenBank/DDBJ databases">
        <authorList>
            <person name="Hull J."/>
        </authorList>
    </citation>
    <scope>NUCLEOTIDE SEQUENCE</scope>
</reference>
<sequence>ASRLSPINASKMLSQKRHLQLGKHEASWTVNIEKWWRKAAGYSRLNGTSSPPLTRHNSEIQTIKKLDNEHLSQLNVKPSARKPSTARPVVIVERTREVRPPKWNNNGRSVNVNEEFIEVFYWTQSRYNYPGQLERYRKNLCYCCADCPACQNEANRTIVDRHRPLSQGKNGREPLQDLSSERPRYYHGCNGNVLRTSYT</sequence>